<dbReference type="NCBIfam" id="TIGR02729">
    <property type="entry name" value="Obg_CgtA"/>
    <property type="match status" value="1"/>
</dbReference>
<dbReference type="InterPro" id="IPR006169">
    <property type="entry name" value="GTP1_OBG_dom"/>
</dbReference>
<feature type="domain" description="Obg" evidence="13">
    <location>
        <begin position="1"/>
        <end position="158"/>
    </location>
</feature>
<dbReference type="InterPro" id="IPR006073">
    <property type="entry name" value="GTP-bd"/>
</dbReference>
<dbReference type="InterPro" id="IPR005225">
    <property type="entry name" value="Small_GTP-bd"/>
</dbReference>
<dbReference type="NCBIfam" id="NF008956">
    <property type="entry name" value="PRK12299.1"/>
    <property type="match status" value="1"/>
</dbReference>
<dbReference type="Proteomes" id="UP000216024">
    <property type="component" value="Unassembled WGS sequence"/>
</dbReference>
<feature type="binding site" evidence="9">
    <location>
        <begin position="190"/>
        <end position="194"/>
    </location>
    <ligand>
        <name>GTP</name>
        <dbReference type="ChEBI" id="CHEBI:37565"/>
    </ligand>
</feature>
<dbReference type="GO" id="GO:0042254">
    <property type="term" value="P:ribosome biogenesis"/>
    <property type="evidence" value="ECO:0007669"/>
    <property type="project" value="UniProtKB-UniRule"/>
</dbReference>
<dbReference type="PROSITE" id="PS00905">
    <property type="entry name" value="GTP1_OBG"/>
    <property type="match status" value="1"/>
</dbReference>
<dbReference type="PROSITE" id="PS51881">
    <property type="entry name" value="OCT"/>
    <property type="match status" value="1"/>
</dbReference>
<dbReference type="NCBIfam" id="TIGR00231">
    <property type="entry name" value="small_GTP"/>
    <property type="match status" value="1"/>
</dbReference>
<evidence type="ECO:0000313" key="14">
    <source>
        <dbReference type="EMBL" id="PAB60857.1"/>
    </source>
</evidence>
<gene>
    <name evidence="9" type="primary">obg</name>
    <name evidence="14" type="ORF">CCE28_00035</name>
</gene>
<feature type="binding site" evidence="9">
    <location>
        <begin position="211"/>
        <end position="214"/>
    </location>
    <ligand>
        <name>GTP</name>
        <dbReference type="ChEBI" id="CHEBI:37565"/>
    </ligand>
</feature>
<dbReference type="Gene3D" id="3.40.50.300">
    <property type="entry name" value="P-loop containing nucleotide triphosphate hydrolases"/>
    <property type="match status" value="1"/>
</dbReference>
<feature type="binding site" evidence="9">
    <location>
        <begin position="310"/>
        <end position="312"/>
    </location>
    <ligand>
        <name>GTP</name>
        <dbReference type="ChEBI" id="CHEBI:37565"/>
    </ligand>
</feature>
<evidence type="ECO:0000259" key="11">
    <source>
        <dbReference type="PROSITE" id="PS51710"/>
    </source>
</evidence>
<dbReference type="PRINTS" id="PR00326">
    <property type="entry name" value="GTP1OBG"/>
</dbReference>
<dbReference type="InterPro" id="IPR031167">
    <property type="entry name" value="G_OBG"/>
</dbReference>
<keyword evidence="7 9" id="KW-0460">Magnesium</keyword>
<comment type="subunit">
    <text evidence="9">Monomer.</text>
</comment>
<dbReference type="HAMAP" id="MF_01454">
    <property type="entry name" value="GTPase_Obg"/>
    <property type="match status" value="1"/>
</dbReference>
<comment type="cofactor">
    <cofactor evidence="1 9">
        <name>Mg(2+)</name>
        <dbReference type="ChEBI" id="CHEBI:18420"/>
    </cofactor>
</comment>
<evidence type="ECO:0000256" key="4">
    <source>
        <dbReference type="ARBA" id="ARBA00022723"/>
    </source>
</evidence>
<proteinExistence type="inferred from homology"/>
<dbReference type="EMBL" id="NIBG01000001">
    <property type="protein sequence ID" value="PAB60857.1"/>
    <property type="molecule type" value="Genomic_DNA"/>
</dbReference>
<dbReference type="GO" id="GO:0005737">
    <property type="term" value="C:cytoplasm"/>
    <property type="evidence" value="ECO:0007669"/>
    <property type="project" value="UniProtKB-SubCell"/>
</dbReference>
<evidence type="ECO:0000256" key="9">
    <source>
        <dbReference type="HAMAP-Rule" id="MF_01454"/>
    </source>
</evidence>
<dbReference type="NCBIfam" id="NF008954">
    <property type="entry name" value="PRK12296.1"/>
    <property type="match status" value="1"/>
</dbReference>
<organism evidence="14 15">
    <name type="scientific">Anaeromicrobium sediminis</name>
    <dbReference type="NCBI Taxonomy" id="1478221"/>
    <lineage>
        <taxon>Bacteria</taxon>
        <taxon>Bacillati</taxon>
        <taxon>Bacillota</taxon>
        <taxon>Clostridia</taxon>
        <taxon>Peptostreptococcales</taxon>
        <taxon>Thermotaleaceae</taxon>
        <taxon>Anaeromicrobium</taxon>
    </lineage>
</organism>
<evidence type="ECO:0000256" key="1">
    <source>
        <dbReference type="ARBA" id="ARBA00001946"/>
    </source>
</evidence>
<evidence type="ECO:0000259" key="13">
    <source>
        <dbReference type="PROSITE" id="PS51883"/>
    </source>
</evidence>
<evidence type="ECO:0000313" key="15">
    <source>
        <dbReference type="Proteomes" id="UP000216024"/>
    </source>
</evidence>
<sequence>MFVDKAKIFVKGGRGGNGCVSFRREKYVPAGGPDGGDGGRGGSVILEVDEGLRTLMDFRYQKKYVAESGENGKGKKMYGKDAKDLILRVPPGTIVRDEESNLIMADLTNHGDRAVVAKGGRGGKGNTHFTTSTRQAPNFAESGTSSEERNIILELKLLADVGLVGFPNVGKSTILSIVTKAKPKIANYHFTTITPNLGVVEVDKKSFVLADIPGLIEGAHEGVGLGLEFLRHVERTKMLIHVVDVSGMEGRDPIDDFHKINEELRQYTELLGKKVQVVVANKIDVLASDEEYKEFEEEMNKLGYKVFPVSAATNKGLTEVMRYVSNELDNIEIEPLYDESEDFKYYTNEDEKKDDIKIRKENDYFILEGKLVEKIFYSTNFEDMDSLRYFQNFLVKKGIVDELKKLGIEDGDTVKIFDFEFEFYG</sequence>
<feature type="region of interest" description="Disordered" evidence="10">
    <location>
        <begin position="120"/>
        <end position="143"/>
    </location>
</feature>
<dbReference type="NCBIfam" id="NF008955">
    <property type="entry name" value="PRK12297.1"/>
    <property type="match status" value="1"/>
</dbReference>
<dbReference type="InterPro" id="IPR027417">
    <property type="entry name" value="P-loop_NTPase"/>
</dbReference>
<dbReference type="EC" id="3.6.5.-" evidence="9"/>
<comment type="caution">
    <text evidence="14">The sequence shown here is derived from an EMBL/GenBank/DDBJ whole genome shotgun (WGS) entry which is preliminary data.</text>
</comment>
<dbReference type="InterPro" id="IPR036726">
    <property type="entry name" value="GTP1_OBG_dom_sf"/>
</dbReference>
<dbReference type="Pfam" id="PF01018">
    <property type="entry name" value="GTP1_OBG"/>
    <property type="match status" value="1"/>
</dbReference>
<keyword evidence="5 9" id="KW-0547">Nucleotide-binding</keyword>
<feature type="binding site" evidence="9">
    <location>
        <begin position="165"/>
        <end position="172"/>
    </location>
    <ligand>
        <name>GTP</name>
        <dbReference type="ChEBI" id="CHEBI:37565"/>
    </ligand>
</feature>
<dbReference type="InterPro" id="IPR015349">
    <property type="entry name" value="OCT_dom"/>
</dbReference>
<dbReference type="InterPro" id="IPR014100">
    <property type="entry name" value="GTP-bd_Obg/CgtA"/>
</dbReference>
<dbReference type="RefSeq" id="WP_095129710.1">
    <property type="nucleotide sequence ID" value="NZ_NIBG01000001.1"/>
</dbReference>
<name>A0A267MN47_9FIRM</name>
<dbReference type="AlphaFoldDB" id="A0A267MN47"/>
<evidence type="ECO:0000256" key="8">
    <source>
        <dbReference type="ARBA" id="ARBA00023134"/>
    </source>
</evidence>
<feature type="compositionally biased region" description="Polar residues" evidence="10">
    <location>
        <begin position="127"/>
        <end position="143"/>
    </location>
</feature>
<dbReference type="InterPro" id="IPR036346">
    <property type="entry name" value="GTP-bd_prot_GTP1/OBG_C_sf"/>
</dbReference>
<dbReference type="Gene3D" id="2.70.210.12">
    <property type="entry name" value="GTP1/OBG domain"/>
    <property type="match status" value="1"/>
</dbReference>
<feature type="domain" description="OCT" evidence="12">
    <location>
        <begin position="348"/>
        <end position="425"/>
    </location>
</feature>
<comment type="function">
    <text evidence="9">An essential GTPase which binds GTP, GDP and possibly (p)ppGpp with moderate affinity, with high nucleotide exchange rates and a fairly low GTP hydrolysis rate. Plays a role in control of the cell cycle, stress response, ribosome biogenesis and in those bacteria that undergo differentiation, in morphogenesis control.</text>
</comment>
<dbReference type="NCBIfam" id="TIGR03595">
    <property type="entry name" value="Obg_CgtA_exten"/>
    <property type="match status" value="1"/>
</dbReference>
<dbReference type="PANTHER" id="PTHR11702:SF31">
    <property type="entry name" value="MITOCHONDRIAL RIBOSOME-ASSOCIATED GTPASE 2"/>
    <property type="match status" value="1"/>
</dbReference>
<keyword evidence="8 9" id="KW-0342">GTP-binding</keyword>
<dbReference type="Gene3D" id="3.30.300.350">
    <property type="entry name" value="GTP-binding protein OBG, C-terminal domain"/>
    <property type="match status" value="1"/>
</dbReference>
<feature type="binding site" evidence="9">
    <location>
        <position position="172"/>
    </location>
    <ligand>
        <name>Mg(2+)</name>
        <dbReference type="ChEBI" id="CHEBI:18420"/>
    </ligand>
</feature>
<comment type="subcellular location">
    <subcellularLocation>
        <location evidence="9">Cytoplasm</location>
    </subcellularLocation>
</comment>
<dbReference type="Pfam" id="PF09269">
    <property type="entry name" value="DUF1967"/>
    <property type="match status" value="1"/>
</dbReference>
<dbReference type="PROSITE" id="PS51883">
    <property type="entry name" value="OBG"/>
    <property type="match status" value="1"/>
</dbReference>
<keyword evidence="4 9" id="KW-0479">Metal-binding</keyword>
<keyword evidence="6 9" id="KW-0378">Hydrolase</keyword>
<dbReference type="OrthoDB" id="9807318at2"/>
<evidence type="ECO:0000256" key="10">
    <source>
        <dbReference type="SAM" id="MobiDB-lite"/>
    </source>
</evidence>
<evidence type="ECO:0000256" key="7">
    <source>
        <dbReference type="ARBA" id="ARBA00022842"/>
    </source>
</evidence>
<dbReference type="GO" id="GO:0003924">
    <property type="term" value="F:GTPase activity"/>
    <property type="evidence" value="ECO:0007669"/>
    <property type="project" value="UniProtKB-UniRule"/>
</dbReference>
<dbReference type="PIRSF" id="PIRSF002401">
    <property type="entry name" value="GTP_bd_Obg/CgtA"/>
    <property type="match status" value="1"/>
</dbReference>
<dbReference type="CDD" id="cd01898">
    <property type="entry name" value="Obg"/>
    <property type="match status" value="1"/>
</dbReference>
<dbReference type="SUPFAM" id="SSF52540">
    <property type="entry name" value="P-loop containing nucleoside triphosphate hydrolases"/>
    <property type="match status" value="1"/>
</dbReference>
<dbReference type="InterPro" id="IPR006074">
    <property type="entry name" value="GTP1-OBG_CS"/>
</dbReference>
<dbReference type="GO" id="GO:0005525">
    <property type="term" value="F:GTP binding"/>
    <property type="evidence" value="ECO:0007669"/>
    <property type="project" value="UniProtKB-UniRule"/>
</dbReference>
<keyword evidence="3 9" id="KW-0963">Cytoplasm</keyword>
<evidence type="ECO:0000256" key="2">
    <source>
        <dbReference type="ARBA" id="ARBA00007699"/>
    </source>
</evidence>
<evidence type="ECO:0000259" key="12">
    <source>
        <dbReference type="PROSITE" id="PS51881"/>
    </source>
</evidence>
<dbReference type="Pfam" id="PF01926">
    <property type="entry name" value="MMR_HSR1"/>
    <property type="match status" value="1"/>
</dbReference>
<feature type="binding site" evidence="9">
    <location>
        <begin position="281"/>
        <end position="284"/>
    </location>
    <ligand>
        <name>GTP</name>
        <dbReference type="ChEBI" id="CHEBI:37565"/>
    </ligand>
</feature>
<dbReference type="PROSITE" id="PS51710">
    <property type="entry name" value="G_OBG"/>
    <property type="match status" value="1"/>
</dbReference>
<dbReference type="GO" id="GO:0000287">
    <property type="term" value="F:magnesium ion binding"/>
    <property type="evidence" value="ECO:0007669"/>
    <property type="project" value="InterPro"/>
</dbReference>
<dbReference type="FunFam" id="2.70.210.12:FF:000001">
    <property type="entry name" value="GTPase Obg"/>
    <property type="match status" value="1"/>
</dbReference>
<evidence type="ECO:0000256" key="5">
    <source>
        <dbReference type="ARBA" id="ARBA00022741"/>
    </source>
</evidence>
<dbReference type="SUPFAM" id="SSF82051">
    <property type="entry name" value="Obg GTP-binding protein N-terminal domain"/>
    <property type="match status" value="1"/>
</dbReference>
<evidence type="ECO:0000256" key="6">
    <source>
        <dbReference type="ARBA" id="ARBA00022801"/>
    </source>
</evidence>
<feature type="domain" description="OBG-type G" evidence="11">
    <location>
        <begin position="159"/>
        <end position="329"/>
    </location>
</feature>
<dbReference type="InterPro" id="IPR045086">
    <property type="entry name" value="OBG_GTPase"/>
</dbReference>
<protein>
    <recommendedName>
        <fullName evidence="9">GTPase Obg</fullName>
        <ecNumber evidence="9">3.6.5.-</ecNumber>
    </recommendedName>
    <alternativeName>
        <fullName evidence="9">GTP-binding protein Obg</fullName>
    </alternativeName>
</protein>
<comment type="similarity">
    <text evidence="2 9">Belongs to the TRAFAC class OBG-HflX-like GTPase superfamily. OBG GTPase family.</text>
</comment>
<feature type="binding site" evidence="9">
    <location>
        <position position="192"/>
    </location>
    <ligand>
        <name>Mg(2+)</name>
        <dbReference type="ChEBI" id="CHEBI:18420"/>
    </ligand>
</feature>
<accession>A0A267MN47</accession>
<keyword evidence="15" id="KW-1185">Reference proteome</keyword>
<dbReference type="SUPFAM" id="SSF102741">
    <property type="entry name" value="Obg GTP-binding protein C-terminal domain"/>
    <property type="match status" value="1"/>
</dbReference>
<reference evidence="14 15" key="1">
    <citation type="submission" date="2017-06" db="EMBL/GenBank/DDBJ databases">
        <title>Draft genome sequence of anaerobic fermentative bacterium Anaeromicrobium sediminis DY2726D isolated from West Pacific Ocean sediments.</title>
        <authorList>
            <person name="Zeng X."/>
        </authorList>
    </citation>
    <scope>NUCLEOTIDE SEQUENCE [LARGE SCALE GENOMIC DNA]</scope>
    <source>
        <strain evidence="14 15">DY2726D</strain>
    </source>
</reference>
<evidence type="ECO:0000256" key="3">
    <source>
        <dbReference type="ARBA" id="ARBA00022490"/>
    </source>
</evidence>
<dbReference type="PANTHER" id="PTHR11702">
    <property type="entry name" value="DEVELOPMENTALLY REGULATED GTP-BINDING PROTEIN-RELATED"/>
    <property type="match status" value="1"/>
</dbReference>